<evidence type="ECO:0000313" key="1">
    <source>
        <dbReference type="EMBL" id="GMT27800.1"/>
    </source>
</evidence>
<dbReference type="Proteomes" id="UP001432322">
    <property type="component" value="Unassembled WGS sequence"/>
</dbReference>
<protein>
    <recommendedName>
        <fullName evidence="3">CUB domain-containing protein</fullName>
    </recommendedName>
</protein>
<feature type="non-terminal residue" evidence="1">
    <location>
        <position position="1"/>
    </location>
</feature>
<evidence type="ECO:0008006" key="3">
    <source>
        <dbReference type="Google" id="ProtNLM"/>
    </source>
</evidence>
<sequence length="269" mass="29187">NSINYTVYDALNMPVATKSENTIVTLMGASPFTLVVDPYKLPNSVTVRLVGFDNSMDNNPDNCPVAFKTAKSDKFDGFTLQVNSPLVSLAFTDPITVTADTTFTESQDLSQPGIISSPGYNGCKKQKKGGIQNFRSLWYDYPEYRAYKLSSIKEYKVSMVIDCAVDKDHALTISDVTANMDQILSGTFPYNSTFPDTKELIVTFGEMPGDQGFVLSYSAIEITKTTNKVTSVATSPTTSTSTITPTTSSSWASNGLIISLFAVALSIAR</sequence>
<name>A0AAV5W7T7_9BILA</name>
<organism evidence="1 2">
    <name type="scientific">Pristionchus fissidentatus</name>
    <dbReference type="NCBI Taxonomy" id="1538716"/>
    <lineage>
        <taxon>Eukaryota</taxon>
        <taxon>Metazoa</taxon>
        <taxon>Ecdysozoa</taxon>
        <taxon>Nematoda</taxon>
        <taxon>Chromadorea</taxon>
        <taxon>Rhabditida</taxon>
        <taxon>Rhabditina</taxon>
        <taxon>Diplogasteromorpha</taxon>
        <taxon>Diplogasteroidea</taxon>
        <taxon>Neodiplogasteridae</taxon>
        <taxon>Pristionchus</taxon>
    </lineage>
</organism>
<gene>
    <name evidence="1" type="ORF">PFISCL1PPCAC_19097</name>
</gene>
<dbReference type="AlphaFoldDB" id="A0AAV5W7T7"/>
<proteinExistence type="predicted"/>
<keyword evidence="2" id="KW-1185">Reference proteome</keyword>
<comment type="caution">
    <text evidence="1">The sequence shown here is derived from an EMBL/GenBank/DDBJ whole genome shotgun (WGS) entry which is preliminary data.</text>
</comment>
<reference evidence="1" key="1">
    <citation type="submission" date="2023-10" db="EMBL/GenBank/DDBJ databases">
        <title>Genome assembly of Pristionchus species.</title>
        <authorList>
            <person name="Yoshida K."/>
            <person name="Sommer R.J."/>
        </authorList>
    </citation>
    <scope>NUCLEOTIDE SEQUENCE</scope>
    <source>
        <strain evidence="1">RS5133</strain>
    </source>
</reference>
<evidence type="ECO:0000313" key="2">
    <source>
        <dbReference type="Proteomes" id="UP001432322"/>
    </source>
</evidence>
<dbReference type="EMBL" id="BTSY01000005">
    <property type="protein sequence ID" value="GMT27800.1"/>
    <property type="molecule type" value="Genomic_DNA"/>
</dbReference>
<accession>A0AAV5W7T7</accession>